<dbReference type="GO" id="GO:0005737">
    <property type="term" value="C:cytoplasm"/>
    <property type="evidence" value="ECO:0007669"/>
    <property type="project" value="UniProtKB-SubCell"/>
</dbReference>
<evidence type="ECO:0000256" key="4">
    <source>
        <dbReference type="ARBA" id="ARBA00022490"/>
    </source>
</evidence>
<feature type="region of interest" description="Disordered" evidence="10">
    <location>
        <begin position="62"/>
        <end position="90"/>
    </location>
</feature>
<dbReference type="GO" id="GO:0009288">
    <property type="term" value="C:bacterial-type flagellum"/>
    <property type="evidence" value="ECO:0007669"/>
    <property type="project" value="InterPro"/>
</dbReference>
<evidence type="ECO:0000256" key="8">
    <source>
        <dbReference type="ARBA" id="ARBA00022912"/>
    </source>
</evidence>
<dbReference type="GO" id="GO:0097588">
    <property type="term" value="P:archaeal or bacterial-type flagellum-dependent cell motility"/>
    <property type="evidence" value="ECO:0007669"/>
    <property type="project" value="UniProtKB-KW"/>
</dbReference>
<sequence length="286" mass="31462">MRSLGRTSRANEAAAPKEAPCSPLFCTKRQARDTAQSRHHPAGADVIRHESRWIAPRPEMDAQVARDAVRHPPHARPAPSRPQPCALSGDATDVHTRSRFRMSQNLMPDETRQQIGGIVRQLHDALQTLGYDAVLHEVTQEIPDARERLAYVGAMTEQAADRVLTLVDMAKPECTSLVEQGRALLAADPPPDQLKAFAERSVEVASLQQDALNDIMMAQDFQDLSGQVINKVIKIISRTEKQLLELLVSTTPPPKVETPAVLEGPQTPDKAMKQDDVDDLLASLGF</sequence>
<evidence type="ECO:0000256" key="2">
    <source>
        <dbReference type="ARBA" id="ARBA00005908"/>
    </source>
</evidence>
<dbReference type="AlphaFoldDB" id="A0A5C1PW05"/>
<dbReference type="PANTHER" id="PTHR43693">
    <property type="entry name" value="PROTEIN PHOSPHATASE CHEZ"/>
    <property type="match status" value="1"/>
</dbReference>
<dbReference type="OrthoDB" id="9773007at2"/>
<comment type="subcellular location">
    <subcellularLocation>
        <location evidence="1">Cytoplasm</location>
    </subcellularLocation>
</comment>
<dbReference type="EMBL" id="CP035708">
    <property type="protein sequence ID" value="QEM99932.1"/>
    <property type="molecule type" value="Genomic_DNA"/>
</dbReference>
<dbReference type="GO" id="GO:0006935">
    <property type="term" value="P:chemotaxis"/>
    <property type="evidence" value="ECO:0007669"/>
    <property type="project" value="UniProtKB-KW"/>
</dbReference>
<dbReference type="Pfam" id="PF04344">
    <property type="entry name" value="CheZ"/>
    <property type="match status" value="2"/>
</dbReference>
<proteinExistence type="inferred from homology"/>
<gene>
    <name evidence="11" type="ORF">EWH46_03480</name>
</gene>
<keyword evidence="5" id="KW-0145">Chemotaxis</keyword>
<name>A0A5C1PW05_9BURK</name>
<keyword evidence="7" id="KW-0378">Hydrolase</keyword>
<comment type="similarity">
    <text evidence="2">Belongs to the CheZ family.</text>
</comment>
<dbReference type="GO" id="GO:0004721">
    <property type="term" value="F:phosphoprotein phosphatase activity"/>
    <property type="evidence" value="ECO:0007669"/>
    <property type="project" value="UniProtKB-KW"/>
</dbReference>
<keyword evidence="6" id="KW-0283">Flagellar rotation</keyword>
<keyword evidence="8" id="KW-0904">Protein phosphatase</keyword>
<evidence type="ECO:0000313" key="11">
    <source>
        <dbReference type="EMBL" id="QEM99932.1"/>
    </source>
</evidence>
<evidence type="ECO:0000256" key="1">
    <source>
        <dbReference type="ARBA" id="ARBA00004496"/>
    </source>
</evidence>
<keyword evidence="4" id="KW-0963">Cytoplasm</keyword>
<dbReference type="Proteomes" id="UP000323522">
    <property type="component" value="Chromosome"/>
</dbReference>
<evidence type="ECO:0000313" key="12">
    <source>
        <dbReference type="Proteomes" id="UP000323522"/>
    </source>
</evidence>
<dbReference type="InterPro" id="IPR007439">
    <property type="entry name" value="Chemotax_Pase_CheZ"/>
</dbReference>
<dbReference type="InterPro" id="IPR050992">
    <property type="entry name" value="CheZ_family_phosphatases"/>
</dbReference>
<evidence type="ECO:0000256" key="10">
    <source>
        <dbReference type="SAM" id="MobiDB-lite"/>
    </source>
</evidence>
<accession>A0A5C1PW05</accession>
<protein>
    <recommendedName>
        <fullName evidence="3">Protein phosphatase CheZ</fullName>
    </recommendedName>
    <alternativeName>
        <fullName evidence="9">Chemotaxis protein CheZ</fullName>
    </alternativeName>
</protein>
<dbReference type="GO" id="GO:0050920">
    <property type="term" value="P:regulation of chemotaxis"/>
    <property type="evidence" value="ECO:0007669"/>
    <property type="project" value="InterPro"/>
</dbReference>
<evidence type="ECO:0000256" key="7">
    <source>
        <dbReference type="ARBA" id="ARBA00022801"/>
    </source>
</evidence>
<dbReference type="PANTHER" id="PTHR43693:SF1">
    <property type="entry name" value="PROTEIN PHOSPHATASE CHEZ"/>
    <property type="match status" value="1"/>
</dbReference>
<evidence type="ECO:0000256" key="9">
    <source>
        <dbReference type="ARBA" id="ARBA00029599"/>
    </source>
</evidence>
<reference evidence="11 12" key="1">
    <citation type="submission" date="2019-02" db="EMBL/GenBank/DDBJ databases">
        <title>Complete Genome Sequence and Methylome Analysis of Sphaerotilus natans subsp. sulfidivorans D-507.</title>
        <authorList>
            <person name="Fomenkov A."/>
            <person name="Gridneva E."/>
            <person name="Smolyakov D."/>
            <person name="Dubinina G."/>
            <person name="Vincze T."/>
            <person name="Grabovich M."/>
            <person name="Roberts R.J."/>
        </authorList>
    </citation>
    <scope>NUCLEOTIDE SEQUENCE [LARGE SCALE GENOMIC DNA]</scope>
    <source>
        <strain evidence="11 12">D-507</strain>
    </source>
</reference>
<dbReference type="KEGG" id="snn:EWH46_03480"/>
<dbReference type="Gene3D" id="1.10.287.500">
    <property type="entry name" value="Helix hairpin bin"/>
    <property type="match status" value="1"/>
</dbReference>
<evidence type="ECO:0000256" key="6">
    <source>
        <dbReference type="ARBA" id="ARBA00022779"/>
    </source>
</evidence>
<dbReference type="SUPFAM" id="SSF75708">
    <property type="entry name" value="Chemotaxis phosphatase CheZ"/>
    <property type="match status" value="1"/>
</dbReference>
<evidence type="ECO:0000256" key="3">
    <source>
        <dbReference type="ARBA" id="ARBA00018484"/>
    </source>
</evidence>
<organism evidence="11 12">
    <name type="scientific">Sphaerotilus sulfidivorans</name>
    <dbReference type="NCBI Taxonomy" id="639200"/>
    <lineage>
        <taxon>Bacteria</taxon>
        <taxon>Pseudomonadati</taxon>
        <taxon>Pseudomonadota</taxon>
        <taxon>Betaproteobacteria</taxon>
        <taxon>Burkholderiales</taxon>
        <taxon>Sphaerotilaceae</taxon>
        <taxon>Sphaerotilus</taxon>
    </lineage>
</organism>
<evidence type="ECO:0000256" key="5">
    <source>
        <dbReference type="ARBA" id="ARBA00022500"/>
    </source>
</evidence>